<evidence type="ECO:0008006" key="3">
    <source>
        <dbReference type="Google" id="ProtNLM"/>
    </source>
</evidence>
<dbReference type="Proteomes" id="UP000180113">
    <property type="component" value="Unassembled WGS sequence"/>
</dbReference>
<organism evidence="1 2">
    <name type="scientific">Mycobacteroides chelonae</name>
    <name type="common">Mycobacterium chelonae</name>
    <dbReference type="NCBI Taxonomy" id="1774"/>
    <lineage>
        <taxon>Bacteria</taxon>
        <taxon>Bacillati</taxon>
        <taxon>Actinomycetota</taxon>
        <taxon>Actinomycetes</taxon>
        <taxon>Mycobacteriales</taxon>
        <taxon>Mycobacteriaceae</taxon>
        <taxon>Mycobacteroides</taxon>
    </lineage>
</organism>
<accession>A0AB73M1K4</accession>
<sequence length="235" mass="24956">MSRFYPAQPAWAATAVVNAVWVGAGESPEWIATNLDALVGQLGDMLGIARWRTSKGKPWEGSPEVLADLIRSHVATDDRGQPEPESGYVCTVMGRGGPRAEVDVRISAGAIAPGRRLPRHRLNIVMRQAAMGGVNSETADTLCAAVVETWRPATVVLSDRSVLRLASRGNWKIGVGYRLWLSAAVGAVSQLAEGLTAVSLGGGTLVSAPDEWPAERVVEAMTQTLAANDLDEIPH</sequence>
<proteinExistence type="predicted"/>
<reference evidence="1 2" key="1">
    <citation type="submission" date="2016-10" db="EMBL/GenBank/DDBJ databases">
        <title>Evaluation of Human, Animal and Environmental Mycobacterium chelonae Isolates by Core Genome Phylogenomic Analysis, Targeted Gene Comparison, and Anti-microbial Susceptibility Patterns: A Tale of Mistaken Identities.</title>
        <authorList>
            <person name="Fogelson S.B."/>
            <person name="Camus A.C."/>
            <person name="Lorenz W."/>
            <person name="Vasireddy R."/>
            <person name="Vasireddy S."/>
            <person name="Smith T."/>
            <person name="Brown-Elliott B.A."/>
            <person name="Wallace R.J.Jr."/>
            <person name="Hasan N.A."/>
            <person name="Reischl U."/>
            <person name="Sanchez S."/>
        </authorList>
    </citation>
    <scope>NUCLEOTIDE SEQUENCE [LARGE SCALE GENOMIC DNA]</scope>
    <source>
        <strain evidence="1 2">42895</strain>
    </source>
</reference>
<dbReference type="AlphaFoldDB" id="A0AB73M1K4"/>
<protein>
    <recommendedName>
        <fullName evidence="3">ESX secretion-associated protein EspG</fullName>
    </recommendedName>
</protein>
<comment type="caution">
    <text evidence="1">The sequence shown here is derived from an EMBL/GenBank/DDBJ whole genome shotgun (WGS) entry which is preliminary data.</text>
</comment>
<evidence type="ECO:0000313" key="1">
    <source>
        <dbReference type="EMBL" id="OHT51683.1"/>
    </source>
</evidence>
<name>A0AB73M1K4_MYCCH</name>
<dbReference type="EMBL" id="MLHW01000009">
    <property type="protein sequence ID" value="OHT51683.1"/>
    <property type="molecule type" value="Genomic_DNA"/>
</dbReference>
<gene>
    <name evidence="1" type="ORF">BKG62_12555</name>
</gene>
<evidence type="ECO:0000313" key="2">
    <source>
        <dbReference type="Proteomes" id="UP000180113"/>
    </source>
</evidence>